<keyword evidence="2" id="KW-1185">Reference proteome</keyword>
<dbReference type="EMBL" id="JBDJNQ010000024">
    <property type="protein sequence ID" value="MEN5380720.1"/>
    <property type="molecule type" value="Genomic_DNA"/>
</dbReference>
<protein>
    <submittedName>
        <fullName evidence="1">Uncharacterized protein</fullName>
    </submittedName>
</protein>
<proteinExistence type="predicted"/>
<organism evidence="1 2">
    <name type="scientific">Sphingobacterium kitahiroshimense</name>
    <dbReference type="NCBI Taxonomy" id="470446"/>
    <lineage>
        <taxon>Bacteria</taxon>
        <taxon>Pseudomonadati</taxon>
        <taxon>Bacteroidota</taxon>
        <taxon>Sphingobacteriia</taxon>
        <taxon>Sphingobacteriales</taxon>
        <taxon>Sphingobacteriaceae</taxon>
        <taxon>Sphingobacterium</taxon>
    </lineage>
</organism>
<dbReference type="Proteomes" id="UP001409291">
    <property type="component" value="Unassembled WGS sequence"/>
</dbReference>
<sequence length="192" mass="22137">MVSKNTVDEFVSIIQYYMDYYGLYNIDIKNLLNATTDIVEDLKKAKNGPTLKKLELISNVYGLRYFEFGNPHYPLPTLENLPETTREKIFQRKELGPPESKNYNKLGLNQAVLNALISFEDKIEFLPSDVYESLSSDLKNKLGSPTRITGLFSHELKNNVEKTGNNVKKHEVGRPEEYYKVISLENHKKEKS</sequence>
<dbReference type="RefSeq" id="WP_346583659.1">
    <property type="nucleotide sequence ID" value="NZ_JBDJNQ010000024.1"/>
</dbReference>
<evidence type="ECO:0000313" key="2">
    <source>
        <dbReference type="Proteomes" id="UP001409291"/>
    </source>
</evidence>
<name>A0ABV0C125_9SPHI</name>
<accession>A0ABV0C125</accession>
<evidence type="ECO:0000313" key="1">
    <source>
        <dbReference type="EMBL" id="MEN5380720.1"/>
    </source>
</evidence>
<reference evidence="1 2" key="1">
    <citation type="submission" date="2024-04" db="EMBL/GenBank/DDBJ databases">
        <title>WGS of bacteria from Torrens River.</title>
        <authorList>
            <person name="Wyrsch E.R."/>
            <person name="Drigo B."/>
        </authorList>
    </citation>
    <scope>NUCLEOTIDE SEQUENCE [LARGE SCALE GENOMIC DNA]</scope>
    <source>
        <strain evidence="1 2">TWI391</strain>
    </source>
</reference>
<comment type="caution">
    <text evidence="1">The sequence shown here is derived from an EMBL/GenBank/DDBJ whole genome shotgun (WGS) entry which is preliminary data.</text>
</comment>
<gene>
    <name evidence="1" type="ORF">ABE541_25890</name>
</gene>